<proteinExistence type="predicted"/>
<dbReference type="EMBL" id="DTGT01000403">
    <property type="protein sequence ID" value="HGH62084.1"/>
    <property type="molecule type" value="Genomic_DNA"/>
</dbReference>
<accession>A0A7C4ATN2</accession>
<reference evidence="1" key="1">
    <citation type="journal article" date="2020" name="mSystems">
        <title>Genome- and Community-Level Interaction Insights into Carbon Utilization and Element Cycling Functions of Hydrothermarchaeota in Hydrothermal Sediment.</title>
        <authorList>
            <person name="Zhou Z."/>
            <person name="Liu Y."/>
            <person name="Xu W."/>
            <person name="Pan J."/>
            <person name="Luo Z.H."/>
            <person name="Li M."/>
        </authorList>
    </citation>
    <scope>NUCLEOTIDE SEQUENCE [LARGE SCALE GENOMIC DNA]</scope>
    <source>
        <strain evidence="1">SpSt-769</strain>
    </source>
</reference>
<sequence length="599" mass="63453">MCLSQQVLARETGDAECIFLGVKSGDRVGKTSVGPDGTPDAVFSLSLQARGSGARISEIQITASDPPGAWSTSAQTPGHGLIGVASSKTPSVLINKKGASLALNPRATPNLLLFVNDDGHFSRKERRYQLRLVYADGASTTVPVKNEAAPASGQSLRDALFSVRMSATLKGISNYDAVNPTKKIGGDDKGDGLFVLTIDAKQREITAIEIRNVDGMEAVWDTLPGTNHGAIGVALASDPVRLLNNRDGSVKIPVQDGIELNLYVADNGSIAKGNTNFRVTVSFADGEIAWCPVQRQERAKQESSAAAGEAGPSKVNFLATWLGYASTDAVGKYPEIKPDGVADALFGLDIEISPTTYITGIEINSLDGSVGHWATGGIDPKAWGLGVAYQTAPTALLNKPDGSIRIAVDKRVQFYLYAADPGDLATTTATLRVIVHLADGSSYQQFVTRSASTTSTVAPLGEEALRARGIITCEFRGFIADLVNTSTKPGKDGYLDGTFIMKLQVADKTLTKVEIKGDDGIVRWSSDPRPPAMFLGVSLYPKIFKLVNEKGGSLHIPVPGRLTVYLYAADNGLLSDPKSRLQVTATFADKTTLSAPVIK</sequence>
<dbReference type="AlphaFoldDB" id="A0A7C4ATN2"/>
<protein>
    <submittedName>
        <fullName evidence="1">Uncharacterized protein</fullName>
    </submittedName>
</protein>
<evidence type="ECO:0000313" key="1">
    <source>
        <dbReference type="EMBL" id="HGH62084.1"/>
    </source>
</evidence>
<comment type="caution">
    <text evidence="1">The sequence shown here is derived from an EMBL/GenBank/DDBJ whole genome shotgun (WGS) entry which is preliminary data.</text>
</comment>
<gene>
    <name evidence="1" type="ORF">ENV54_12395</name>
</gene>
<name>A0A7C4ATN2_9BACT</name>
<organism evidence="1">
    <name type="scientific">Desulfomonile tiedjei</name>
    <dbReference type="NCBI Taxonomy" id="2358"/>
    <lineage>
        <taxon>Bacteria</taxon>
        <taxon>Pseudomonadati</taxon>
        <taxon>Thermodesulfobacteriota</taxon>
        <taxon>Desulfomonilia</taxon>
        <taxon>Desulfomonilales</taxon>
        <taxon>Desulfomonilaceae</taxon>
        <taxon>Desulfomonile</taxon>
    </lineage>
</organism>